<reference evidence="1" key="1">
    <citation type="submission" date="2021-02" db="EMBL/GenBank/DDBJ databases">
        <authorList>
            <person name="Nowell W R."/>
        </authorList>
    </citation>
    <scope>NUCLEOTIDE SEQUENCE</scope>
</reference>
<dbReference type="AlphaFoldDB" id="A0A8S2KYZ3"/>
<protein>
    <submittedName>
        <fullName evidence="1">Uncharacterized protein</fullName>
    </submittedName>
</protein>
<evidence type="ECO:0000313" key="1">
    <source>
        <dbReference type="EMBL" id="CAF3876239.1"/>
    </source>
</evidence>
<evidence type="ECO:0000313" key="2">
    <source>
        <dbReference type="EMBL" id="CAF4064399.1"/>
    </source>
</evidence>
<proteinExistence type="predicted"/>
<gene>
    <name evidence="1" type="ORF">BYL167_LOCUS7198</name>
    <name evidence="2" type="ORF">GIL414_LOCUS15147</name>
</gene>
<evidence type="ECO:0000313" key="3">
    <source>
        <dbReference type="Proteomes" id="UP000681967"/>
    </source>
</evidence>
<comment type="caution">
    <text evidence="1">The sequence shown here is derived from an EMBL/GenBank/DDBJ whole genome shotgun (WGS) entry which is preliminary data.</text>
</comment>
<dbReference type="Proteomes" id="UP000681967">
    <property type="component" value="Unassembled WGS sequence"/>
</dbReference>
<accession>A0A8S2KYZ3</accession>
<organism evidence="1 3">
    <name type="scientific">Rotaria magnacalcarata</name>
    <dbReference type="NCBI Taxonomy" id="392030"/>
    <lineage>
        <taxon>Eukaryota</taxon>
        <taxon>Metazoa</taxon>
        <taxon>Spiralia</taxon>
        <taxon>Gnathifera</taxon>
        <taxon>Rotifera</taxon>
        <taxon>Eurotatoria</taxon>
        <taxon>Bdelloidea</taxon>
        <taxon>Philodinida</taxon>
        <taxon>Philodinidae</taxon>
        <taxon>Rotaria</taxon>
    </lineage>
</organism>
<sequence>MMTAYSTKSDELTVSRTNTEHIAVVQEFLTKFYLQEITFLAHLNSVYSIYDSERVERMASQLRLTFGADHDINHVRALLDFFSDHSRQPQAWHYINIDQHLLKDAGAHHLEPFTIICPECNQYLNINNSNKTMVYISYQRGKILRGMS</sequence>
<dbReference type="EMBL" id="CAJOBJ010006588">
    <property type="protein sequence ID" value="CAF4064399.1"/>
    <property type="molecule type" value="Genomic_DNA"/>
</dbReference>
<name>A0A8S2KYZ3_9BILA</name>
<dbReference type="Proteomes" id="UP000681720">
    <property type="component" value="Unassembled WGS sequence"/>
</dbReference>
<dbReference type="EMBL" id="CAJOBH010001841">
    <property type="protein sequence ID" value="CAF3876239.1"/>
    <property type="molecule type" value="Genomic_DNA"/>
</dbReference>